<proteinExistence type="predicted"/>
<sequence length="105" mass="11782">MFLSHVYEDASPKTLLALNLSHDVVCRIRYAVLFPHFMSAVTSMYNVQRRGWVKRRCPCGFIKLPIYCRCNFLYIGNGDIVPTSCFGRGITVLTCILGAVCTTLG</sequence>
<evidence type="ECO:0008006" key="3">
    <source>
        <dbReference type="Google" id="ProtNLM"/>
    </source>
</evidence>
<evidence type="ECO:0000313" key="1">
    <source>
        <dbReference type="EMBL" id="WAR07706.1"/>
    </source>
</evidence>
<name>A0ABY7EKJ8_MYAAR</name>
<dbReference type="SUPFAM" id="SSF81324">
    <property type="entry name" value="Voltage-gated potassium channels"/>
    <property type="match status" value="1"/>
</dbReference>
<protein>
    <recommendedName>
        <fullName evidence="3">Potassium channel domain-containing protein</fullName>
    </recommendedName>
</protein>
<gene>
    <name evidence="1" type="ORF">MAR_017664</name>
</gene>
<accession>A0ABY7EKJ8</accession>
<evidence type="ECO:0000313" key="2">
    <source>
        <dbReference type="Proteomes" id="UP001164746"/>
    </source>
</evidence>
<reference evidence="1" key="1">
    <citation type="submission" date="2022-11" db="EMBL/GenBank/DDBJ databases">
        <title>Centuries of genome instability and evolution in soft-shell clam transmissible cancer (bioRxiv).</title>
        <authorList>
            <person name="Hart S.F.M."/>
            <person name="Yonemitsu M.A."/>
            <person name="Giersch R.M."/>
            <person name="Beal B.F."/>
            <person name="Arriagada G."/>
            <person name="Davis B.W."/>
            <person name="Ostrander E.A."/>
            <person name="Goff S.P."/>
            <person name="Metzger M.J."/>
        </authorList>
    </citation>
    <scope>NUCLEOTIDE SEQUENCE</scope>
    <source>
        <strain evidence="1">MELC-2E11</strain>
        <tissue evidence="1">Siphon/mantle</tissue>
    </source>
</reference>
<dbReference type="Proteomes" id="UP001164746">
    <property type="component" value="Chromosome 6"/>
</dbReference>
<organism evidence="1 2">
    <name type="scientific">Mya arenaria</name>
    <name type="common">Soft-shell clam</name>
    <dbReference type="NCBI Taxonomy" id="6604"/>
    <lineage>
        <taxon>Eukaryota</taxon>
        <taxon>Metazoa</taxon>
        <taxon>Spiralia</taxon>
        <taxon>Lophotrochozoa</taxon>
        <taxon>Mollusca</taxon>
        <taxon>Bivalvia</taxon>
        <taxon>Autobranchia</taxon>
        <taxon>Heteroconchia</taxon>
        <taxon>Euheterodonta</taxon>
        <taxon>Imparidentia</taxon>
        <taxon>Neoheterodontei</taxon>
        <taxon>Myida</taxon>
        <taxon>Myoidea</taxon>
        <taxon>Myidae</taxon>
        <taxon>Mya</taxon>
    </lineage>
</organism>
<keyword evidence="2" id="KW-1185">Reference proteome</keyword>
<dbReference type="EMBL" id="CP111017">
    <property type="protein sequence ID" value="WAR07706.1"/>
    <property type="molecule type" value="Genomic_DNA"/>
</dbReference>